<feature type="region of interest" description="Disordered" evidence="1">
    <location>
        <begin position="159"/>
        <end position="189"/>
    </location>
</feature>
<keyword evidence="3" id="KW-1185">Reference proteome</keyword>
<evidence type="ECO:0000313" key="2">
    <source>
        <dbReference type="EMBL" id="KAH8509376.1"/>
    </source>
</evidence>
<dbReference type="AlphaFoldDB" id="A0A8T2YWH5"/>
<evidence type="ECO:0000256" key="1">
    <source>
        <dbReference type="SAM" id="MobiDB-lite"/>
    </source>
</evidence>
<feature type="compositionally biased region" description="Polar residues" evidence="1">
    <location>
        <begin position="29"/>
        <end position="39"/>
    </location>
</feature>
<proteinExistence type="predicted"/>
<evidence type="ECO:0000313" key="3">
    <source>
        <dbReference type="Proteomes" id="UP000807159"/>
    </source>
</evidence>
<reference evidence="2" key="1">
    <citation type="journal article" date="2021" name="J. Hered.">
        <title>Genome Assembly of Salicaceae Populus deltoides (Eastern Cottonwood) I-69 Based on Nanopore Sequencing and Hi-C Technologies.</title>
        <authorList>
            <person name="Bai S."/>
            <person name="Wu H."/>
            <person name="Zhang J."/>
            <person name="Pan Z."/>
            <person name="Zhao W."/>
            <person name="Li Z."/>
            <person name="Tong C."/>
        </authorList>
    </citation>
    <scope>NUCLEOTIDE SEQUENCE</scope>
    <source>
        <tissue evidence="2">Leaf</tissue>
    </source>
</reference>
<dbReference type="EMBL" id="JACEGQ020000005">
    <property type="protein sequence ID" value="KAH8509376.1"/>
    <property type="molecule type" value="Genomic_DNA"/>
</dbReference>
<dbReference type="Proteomes" id="UP000807159">
    <property type="component" value="Chromosome 5"/>
</dbReference>
<feature type="region of interest" description="Disordered" evidence="1">
    <location>
        <begin position="29"/>
        <end position="48"/>
    </location>
</feature>
<accession>A0A8T2YWH5</accession>
<name>A0A8T2YWH5_POPDE</name>
<evidence type="ECO:0008006" key="4">
    <source>
        <dbReference type="Google" id="ProtNLM"/>
    </source>
</evidence>
<gene>
    <name evidence="2" type="ORF">H0E87_011218</name>
</gene>
<protein>
    <recommendedName>
        <fullName evidence="4">Endonuclease/exonuclease/phosphatase domain-containing protein</fullName>
    </recommendedName>
</protein>
<sequence>MLVKQLNNLWFGTYKLRVNIRRYQSTTARTTHQITSRKSPAQHAPVTVTERDSRSYAMVVRTGHRKDLSAANQEICSESNSIVHMPVVAHGPSEEERARLQNCLVGVISEGVSYQQIRDSLLAKAVRFNRFRFKELDPLHFPVFEAIEYNIRTFSPMLDEEDDETGSTSDSYENIDAADTDSNKDGVPQAVGLERDVDGMRVHGAQNAGLFASFKDSWDLNSISVSAPPEVLFPEAFQQSLSLQRVDLIGVFAGTTVHERSELGDDLLILQAAFATPMLIVGDFNETLHQYERNRGFLNAIGSADFKCFISSCNLLEYSLGGHQYTRSISWHLNE</sequence>
<comment type="caution">
    <text evidence="2">The sequence shown here is derived from an EMBL/GenBank/DDBJ whole genome shotgun (WGS) entry which is preliminary data.</text>
</comment>
<organism evidence="2 3">
    <name type="scientific">Populus deltoides</name>
    <name type="common">Eastern poplar</name>
    <name type="synonym">Eastern cottonwood</name>
    <dbReference type="NCBI Taxonomy" id="3696"/>
    <lineage>
        <taxon>Eukaryota</taxon>
        <taxon>Viridiplantae</taxon>
        <taxon>Streptophyta</taxon>
        <taxon>Embryophyta</taxon>
        <taxon>Tracheophyta</taxon>
        <taxon>Spermatophyta</taxon>
        <taxon>Magnoliopsida</taxon>
        <taxon>eudicotyledons</taxon>
        <taxon>Gunneridae</taxon>
        <taxon>Pentapetalae</taxon>
        <taxon>rosids</taxon>
        <taxon>fabids</taxon>
        <taxon>Malpighiales</taxon>
        <taxon>Salicaceae</taxon>
        <taxon>Saliceae</taxon>
        <taxon>Populus</taxon>
    </lineage>
</organism>